<name>A0A974XWQ6_9GAMM</name>
<keyword evidence="2" id="KW-1185">Reference proteome</keyword>
<dbReference type="EMBL" id="CP071504">
    <property type="protein sequence ID" value="QSX31704.1"/>
    <property type="molecule type" value="Genomic_DNA"/>
</dbReference>
<reference evidence="1 2" key="1">
    <citation type="submission" date="2021-03" db="EMBL/GenBank/DDBJ databases">
        <title>Novel species identification of genus Shewanella.</title>
        <authorList>
            <person name="Liu G."/>
            <person name="Zhang Q."/>
        </authorList>
    </citation>
    <scope>NUCLEOTIDE SEQUENCE [LARGE SCALE GENOMIC DNA]</scope>
    <source>
        <strain evidence="1 2">FJAT-53726</strain>
    </source>
</reference>
<dbReference type="KEGG" id="scyp:JYB88_08925"/>
<accession>A0A974XWQ6</accession>
<dbReference type="Pfam" id="PF11279">
    <property type="entry name" value="DUF3080"/>
    <property type="match status" value="1"/>
</dbReference>
<dbReference type="RefSeq" id="WP_207326171.1">
    <property type="nucleotide sequence ID" value="NZ_CP071504.1"/>
</dbReference>
<organism evidence="1 2">
    <name type="scientific">Shewanella cyperi</name>
    <dbReference type="NCBI Taxonomy" id="2814292"/>
    <lineage>
        <taxon>Bacteria</taxon>
        <taxon>Pseudomonadati</taxon>
        <taxon>Pseudomonadota</taxon>
        <taxon>Gammaproteobacteria</taxon>
        <taxon>Alteromonadales</taxon>
        <taxon>Shewanellaceae</taxon>
        <taxon>Shewanella</taxon>
    </lineage>
</organism>
<evidence type="ECO:0000313" key="2">
    <source>
        <dbReference type="Proteomes" id="UP000663281"/>
    </source>
</evidence>
<dbReference type="AlphaFoldDB" id="A0A974XWQ6"/>
<sequence length="341" mass="37732">MSACTPNAEELWQDYQDRLERVLEQSLSSKTTPSDVPVFVPPPKRRWLDAQVNISLLQLAKIAQCSLGRLIAEHNNSLGKVAQPSQRLAYQLNFIRLAPECIASLNKAQSDEAALRSVLQAERQAKIGSAMQDLHFMLEQDSTLRQKLVPGHGLDSRQPLGGLSETQLAFNVLLTLKQAIALADWEKLNTESVEQALGELHRSDLIAGYMLSLAQSLTALEGLNQELSQAKGFLCQPGRNKNRQEILLNVLNKVFIGRLQPFLGALDTIQFELGPALLDLYTGTAYEAQLQFYFGELPDSAMTRLKAAIKEHIALWQQLQQSCRMELAPGSAGGEQATSQE</sequence>
<evidence type="ECO:0000313" key="1">
    <source>
        <dbReference type="EMBL" id="QSX31704.1"/>
    </source>
</evidence>
<gene>
    <name evidence="1" type="ORF">JYB88_08925</name>
</gene>
<proteinExistence type="predicted"/>
<dbReference type="InterPro" id="IPR021431">
    <property type="entry name" value="DUF3080"/>
</dbReference>
<dbReference type="Proteomes" id="UP000663281">
    <property type="component" value="Chromosome"/>
</dbReference>
<protein>
    <submittedName>
        <fullName evidence="1">DUF3080 family protein</fullName>
    </submittedName>
</protein>